<reference evidence="1 2" key="1">
    <citation type="submission" date="2020-08" db="EMBL/GenBank/DDBJ databases">
        <title>Genomic Encyclopedia of Type Strains, Phase IV (KMG-IV): sequencing the most valuable type-strain genomes for metagenomic binning, comparative biology and taxonomic classification.</title>
        <authorList>
            <person name="Goeker M."/>
        </authorList>
    </citation>
    <scope>NUCLEOTIDE SEQUENCE [LARGE SCALE GENOMIC DNA]</scope>
    <source>
        <strain evidence="1 2">DSM 100694</strain>
    </source>
</reference>
<sequence>MIYAHVVLADKNDALFYAVNERSIVGLSRFKLVPCNLITVTCL</sequence>
<dbReference type="AlphaFoldDB" id="A0A840E0J4"/>
<evidence type="ECO:0000313" key="1">
    <source>
        <dbReference type="EMBL" id="MBB4075738.1"/>
    </source>
</evidence>
<organism evidence="1 2">
    <name type="scientific">Bartonella fuyuanensis</name>
    <dbReference type="NCBI Taxonomy" id="1460968"/>
    <lineage>
        <taxon>Bacteria</taxon>
        <taxon>Pseudomonadati</taxon>
        <taxon>Pseudomonadota</taxon>
        <taxon>Alphaproteobacteria</taxon>
        <taxon>Hyphomicrobiales</taxon>
        <taxon>Bartonellaceae</taxon>
        <taxon>Bartonella</taxon>
    </lineage>
</organism>
<protein>
    <submittedName>
        <fullName evidence="1">Uncharacterized protein</fullName>
    </submittedName>
</protein>
<accession>A0A840E0J4</accession>
<comment type="caution">
    <text evidence="1">The sequence shown here is derived from an EMBL/GenBank/DDBJ whole genome shotgun (WGS) entry which is preliminary data.</text>
</comment>
<keyword evidence="2" id="KW-1185">Reference proteome</keyword>
<proteinExistence type="predicted"/>
<evidence type="ECO:0000313" key="2">
    <source>
        <dbReference type="Proteomes" id="UP000585970"/>
    </source>
</evidence>
<dbReference type="Proteomes" id="UP000585970">
    <property type="component" value="Unassembled WGS sequence"/>
</dbReference>
<gene>
    <name evidence="1" type="ORF">GGR08_000019</name>
</gene>
<dbReference type="EMBL" id="JACIFE010000001">
    <property type="protein sequence ID" value="MBB4075738.1"/>
    <property type="molecule type" value="Genomic_DNA"/>
</dbReference>
<name>A0A840E0J4_9HYPH</name>